<dbReference type="PRINTS" id="PR00081">
    <property type="entry name" value="GDHRDH"/>
</dbReference>
<dbReference type="PANTHER" id="PTHR43899">
    <property type="entry name" value="RH59310P"/>
    <property type="match status" value="1"/>
</dbReference>
<dbReference type="AlphaFoldDB" id="A0A0C9UBP7"/>
<reference evidence="6 7" key="1">
    <citation type="submission" date="2014-06" db="EMBL/GenBank/DDBJ databases">
        <title>Evolutionary Origins and Diversification of the Mycorrhizal Mutualists.</title>
        <authorList>
            <consortium name="DOE Joint Genome Institute"/>
            <consortium name="Mycorrhizal Genomics Consortium"/>
            <person name="Kohler A."/>
            <person name="Kuo A."/>
            <person name="Nagy L.G."/>
            <person name="Floudas D."/>
            <person name="Copeland A."/>
            <person name="Barry K.W."/>
            <person name="Cichocki N."/>
            <person name="Veneault-Fourrey C."/>
            <person name="LaButti K."/>
            <person name="Lindquist E.A."/>
            <person name="Lipzen A."/>
            <person name="Lundell T."/>
            <person name="Morin E."/>
            <person name="Murat C."/>
            <person name="Riley R."/>
            <person name="Ohm R."/>
            <person name="Sun H."/>
            <person name="Tunlid A."/>
            <person name="Henrissat B."/>
            <person name="Grigoriev I.V."/>
            <person name="Hibbett D.S."/>
            <person name="Martin F."/>
        </authorList>
    </citation>
    <scope>NUCLEOTIDE SEQUENCE [LARGE SCALE GENOMIC DNA]</scope>
    <source>
        <strain evidence="6 7">SS14</strain>
    </source>
</reference>
<organism evidence="6 7">
    <name type="scientific">Sphaerobolus stellatus (strain SS14)</name>
    <dbReference type="NCBI Taxonomy" id="990650"/>
    <lineage>
        <taxon>Eukaryota</taxon>
        <taxon>Fungi</taxon>
        <taxon>Dikarya</taxon>
        <taxon>Basidiomycota</taxon>
        <taxon>Agaricomycotina</taxon>
        <taxon>Agaricomycetes</taxon>
        <taxon>Phallomycetidae</taxon>
        <taxon>Geastrales</taxon>
        <taxon>Sphaerobolaceae</taxon>
        <taxon>Sphaerobolus</taxon>
    </lineage>
</organism>
<comment type="subcellular location">
    <subcellularLocation>
        <location evidence="1">Endoplasmic reticulum</location>
    </subcellularLocation>
</comment>
<keyword evidence="5" id="KW-0472">Membrane</keyword>
<accession>A0A0C9UBP7</accession>
<sequence length="307" mass="34865">MQTGTQILALLGLFYFALQGYRFLSFIWVYLLRPSSVKKYLHANVQPYALVTGATDGIGKAVAKQLYIRGFNLIIHGRNEEKTKQVVNEIKALGGQRDIRYFLADATKADHDFQTLLNPFKSLNITIVVNNVGGTPINRSKIDEWSSEEIMNTVRWNAIFPLHIIHSLLPQLRRAKGPALVINVGSYAGETPPPRLSLYASSKRFVDTLGWALSIDEEYYTPTNVDFMYLVVGEVSTNAVRKENTLLCPDADTFARSVIDRIGCGRRRIAPYIFHAMSHWFVESFGEFLRVKIVAEAMRQMYHDKKE</sequence>
<feature type="transmembrane region" description="Helical" evidence="5">
    <location>
        <begin position="6"/>
        <end position="31"/>
    </location>
</feature>
<dbReference type="Pfam" id="PF00106">
    <property type="entry name" value="adh_short"/>
    <property type="match status" value="1"/>
</dbReference>
<evidence type="ECO:0008006" key="8">
    <source>
        <dbReference type="Google" id="ProtNLM"/>
    </source>
</evidence>
<dbReference type="OrthoDB" id="47007at2759"/>
<name>A0A0C9UBP7_SPHS4</name>
<evidence type="ECO:0000256" key="5">
    <source>
        <dbReference type="SAM" id="Phobius"/>
    </source>
</evidence>
<dbReference type="InterPro" id="IPR020904">
    <property type="entry name" value="Sc_DH/Rdtase_CS"/>
</dbReference>
<evidence type="ECO:0000313" key="6">
    <source>
        <dbReference type="EMBL" id="KIJ32069.1"/>
    </source>
</evidence>
<keyword evidence="7" id="KW-1185">Reference proteome</keyword>
<dbReference type="GO" id="GO:0005783">
    <property type="term" value="C:endoplasmic reticulum"/>
    <property type="evidence" value="ECO:0007669"/>
    <property type="project" value="UniProtKB-SubCell"/>
</dbReference>
<evidence type="ECO:0000256" key="2">
    <source>
        <dbReference type="ARBA" id="ARBA00006484"/>
    </source>
</evidence>
<evidence type="ECO:0000256" key="3">
    <source>
        <dbReference type="ARBA" id="ARBA00022857"/>
    </source>
</evidence>
<dbReference type="PROSITE" id="PS00061">
    <property type="entry name" value="ADH_SHORT"/>
    <property type="match status" value="1"/>
</dbReference>
<comment type="similarity">
    <text evidence="2">Belongs to the short-chain dehydrogenases/reductases (SDR) family.</text>
</comment>
<evidence type="ECO:0000256" key="1">
    <source>
        <dbReference type="ARBA" id="ARBA00004240"/>
    </source>
</evidence>
<dbReference type="Gene3D" id="3.40.50.720">
    <property type="entry name" value="NAD(P)-binding Rossmann-like Domain"/>
    <property type="match status" value="1"/>
</dbReference>
<dbReference type="InterPro" id="IPR036291">
    <property type="entry name" value="NAD(P)-bd_dom_sf"/>
</dbReference>
<keyword evidence="5" id="KW-0812">Transmembrane</keyword>
<dbReference type="InterPro" id="IPR051019">
    <property type="entry name" value="VLCFA-Steroid_DH"/>
</dbReference>
<dbReference type="Proteomes" id="UP000054279">
    <property type="component" value="Unassembled WGS sequence"/>
</dbReference>
<dbReference type="SUPFAM" id="SSF51735">
    <property type="entry name" value="NAD(P)-binding Rossmann-fold domains"/>
    <property type="match status" value="1"/>
</dbReference>
<dbReference type="HOGENOM" id="CLU_010194_38_2_1"/>
<dbReference type="InterPro" id="IPR002347">
    <property type="entry name" value="SDR_fam"/>
</dbReference>
<dbReference type="GO" id="GO:0016491">
    <property type="term" value="F:oxidoreductase activity"/>
    <property type="evidence" value="ECO:0007669"/>
    <property type="project" value="UniProtKB-KW"/>
</dbReference>
<proteinExistence type="inferred from homology"/>
<dbReference type="PIRSF" id="PIRSF000126">
    <property type="entry name" value="11-beta-HSD1"/>
    <property type="match status" value="1"/>
</dbReference>
<evidence type="ECO:0000313" key="7">
    <source>
        <dbReference type="Proteomes" id="UP000054279"/>
    </source>
</evidence>
<dbReference type="EMBL" id="KN837232">
    <property type="protein sequence ID" value="KIJ32069.1"/>
    <property type="molecule type" value="Genomic_DNA"/>
</dbReference>
<keyword evidence="4" id="KW-0560">Oxidoreductase</keyword>
<gene>
    <name evidence="6" type="ORF">M422DRAFT_36001</name>
</gene>
<keyword evidence="3" id="KW-0521">NADP</keyword>
<keyword evidence="5" id="KW-1133">Transmembrane helix</keyword>
<evidence type="ECO:0000256" key="4">
    <source>
        <dbReference type="ARBA" id="ARBA00023002"/>
    </source>
</evidence>
<dbReference type="PANTHER" id="PTHR43899:SF13">
    <property type="entry name" value="RH59310P"/>
    <property type="match status" value="1"/>
</dbReference>
<protein>
    <recommendedName>
        <fullName evidence="8">Very-long-chain 3-oxoacyl-CoA reductase</fullName>
    </recommendedName>
</protein>